<organism evidence="4 5">
    <name type="scientific">Camellia sinensis</name>
    <name type="common">Tea plant</name>
    <name type="synonym">Thea sinensis</name>
    <dbReference type="NCBI Taxonomy" id="4442"/>
    <lineage>
        <taxon>Eukaryota</taxon>
        <taxon>Viridiplantae</taxon>
        <taxon>Streptophyta</taxon>
        <taxon>Embryophyta</taxon>
        <taxon>Tracheophyta</taxon>
        <taxon>Spermatophyta</taxon>
        <taxon>Magnoliopsida</taxon>
        <taxon>eudicotyledons</taxon>
        <taxon>Gunneridae</taxon>
        <taxon>Pentapetalae</taxon>
        <taxon>asterids</taxon>
        <taxon>Ericales</taxon>
        <taxon>Theaceae</taxon>
        <taxon>Camellia</taxon>
    </lineage>
</organism>
<dbReference type="GO" id="GO:0005739">
    <property type="term" value="C:mitochondrion"/>
    <property type="evidence" value="ECO:0007669"/>
    <property type="project" value="TreeGrafter"/>
</dbReference>
<feature type="compositionally biased region" description="Pro residues" evidence="2">
    <location>
        <begin position="45"/>
        <end position="55"/>
    </location>
</feature>
<feature type="compositionally biased region" description="Low complexity" evidence="2">
    <location>
        <begin position="23"/>
        <end position="34"/>
    </location>
</feature>
<accession>A0A7J7GTB9</accession>
<comment type="caution">
    <text evidence="4">The sequence shown here is derived from an EMBL/GenBank/DDBJ whole genome shotgun (WGS) entry which is preliminary data.</text>
</comment>
<protein>
    <recommendedName>
        <fullName evidence="3">CHCH domain-containing protein</fullName>
    </recommendedName>
</protein>
<evidence type="ECO:0000256" key="2">
    <source>
        <dbReference type="SAM" id="MobiDB-lite"/>
    </source>
</evidence>
<dbReference type="PANTHER" id="PTHR13523">
    <property type="entry name" value="COILED-COIL-HELIX-COILED-COIL-HELIX DOMAIN CONTAINING 2/NUR77"/>
    <property type="match status" value="1"/>
</dbReference>
<feature type="domain" description="CHCH" evidence="3">
    <location>
        <begin position="120"/>
        <end position="153"/>
    </location>
</feature>
<feature type="region of interest" description="Disordered" evidence="2">
    <location>
        <begin position="1"/>
        <end position="71"/>
    </location>
</feature>
<evidence type="ECO:0000313" key="5">
    <source>
        <dbReference type="Proteomes" id="UP000593564"/>
    </source>
</evidence>
<dbReference type="EMBL" id="JACBKZ010000009">
    <property type="protein sequence ID" value="KAF5942704.1"/>
    <property type="molecule type" value="Genomic_DNA"/>
</dbReference>
<keyword evidence="5" id="KW-1185">Reference proteome</keyword>
<dbReference type="InterPro" id="IPR055304">
    <property type="entry name" value="CHCHD2/10-like"/>
</dbReference>
<dbReference type="PANTHER" id="PTHR13523:SF18">
    <property type="entry name" value="CHCH DOMAIN-CONTAINING PROTEIN"/>
    <property type="match status" value="1"/>
</dbReference>
<dbReference type="GO" id="GO:0007005">
    <property type="term" value="P:mitochondrion organization"/>
    <property type="evidence" value="ECO:0007669"/>
    <property type="project" value="InterPro"/>
</dbReference>
<keyword evidence="1" id="KW-1015">Disulfide bond</keyword>
<dbReference type="AlphaFoldDB" id="A0A7J7GTB9"/>
<dbReference type="Pfam" id="PF06747">
    <property type="entry name" value="CHCH"/>
    <property type="match status" value="1"/>
</dbReference>
<sequence>MARGSSGGRSGGSSGGGSGGWGWSKSAPSASGGSLRNPQKQDAPARPPAPAPAPAPATAQGESAKGGLGASVADGMAFGGGNAIGHRAADAVIGPRVFRHEVVGSLVPSVAPVSADSDTCGGQSKSFIDCLNYNASDISKCQLYMDMLCECHKGGSVSSA</sequence>
<gene>
    <name evidence="4" type="ORF">HYC85_020346</name>
</gene>
<reference evidence="4 5" key="2">
    <citation type="submission" date="2020-07" db="EMBL/GenBank/DDBJ databases">
        <title>Genome assembly of wild tea tree DASZ reveals pedigree and selection history of tea varieties.</title>
        <authorList>
            <person name="Zhang W."/>
        </authorList>
    </citation>
    <scope>NUCLEOTIDE SEQUENCE [LARGE SCALE GENOMIC DNA]</scope>
    <source>
        <strain evidence="5">cv. G240</strain>
        <tissue evidence="4">Leaf</tissue>
    </source>
</reference>
<dbReference type="InterPro" id="IPR010625">
    <property type="entry name" value="CHCH"/>
</dbReference>
<dbReference type="Proteomes" id="UP000593564">
    <property type="component" value="Unassembled WGS sequence"/>
</dbReference>
<proteinExistence type="predicted"/>
<evidence type="ECO:0000259" key="3">
    <source>
        <dbReference type="Pfam" id="PF06747"/>
    </source>
</evidence>
<name>A0A7J7GTB9_CAMSI</name>
<evidence type="ECO:0000256" key="1">
    <source>
        <dbReference type="ARBA" id="ARBA00023157"/>
    </source>
</evidence>
<feature type="compositionally biased region" description="Gly residues" evidence="2">
    <location>
        <begin position="1"/>
        <end position="22"/>
    </location>
</feature>
<dbReference type="GO" id="GO:0005634">
    <property type="term" value="C:nucleus"/>
    <property type="evidence" value="ECO:0007669"/>
    <property type="project" value="TreeGrafter"/>
</dbReference>
<evidence type="ECO:0000313" key="4">
    <source>
        <dbReference type="EMBL" id="KAF5942704.1"/>
    </source>
</evidence>
<reference evidence="5" key="1">
    <citation type="journal article" date="2020" name="Nat. Commun.">
        <title>Genome assembly of wild tea tree DASZ reveals pedigree and selection history of tea varieties.</title>
        <authorList>
            <person name="Zhang W."/>
            <person name="Zhang Y."/>
            <person name="Qiu H."/>
            <person name="Guo Y."/>
            <person name="Wan H."/>
            <person name="Zhang X."/>
            <person name="Scossa F."/>
            <person name="Alseekh S."/>
            <person name="Zhang Q."/>
            <person name="Wang P."/>
            <person name="Xu L."/>
            <person name="Schmidt M.H."/>
            <person name="Jia X."/>
            <person name="Li D."/>
            <person name="Zhu A."/>
            <person name="Guo F."/>
            <person name="Chen W."/>
            <person name="Ni D."/>
            <person name="Usadel B."/>
            <person name="Fernie A.R."/>
            <person name="Wen W."/>
        </authorList>
    </citation>
    <scope>NUCLEOTIDE SEQUENCE [LARGE SCALE GENOMIC DNA]</scope>
    <source>
        <strain evidence="5">cv. G240</strain>
    </source>
</reference>